<accession>A0A6N3CQD0</accession>
<evidence type="ECO:0000256" key="4">
    <source>
        <dbReference type="ARBA" id="ARBA00023284"/>
    </source>
</evidence>
<dbReference type="InterPro" id="IPR050553">
    <property type="entry name" value="Thioredoxin_ResA/DsbE_sf"/>
</dbReference>
<proteinExistence type="predicted"/>
<organism evidence="7">
    <name type="scientific">Paraprevotella clara</name>
    <dbReference type="NCBI Taxonomy" id="454154"/>
    <lineage>
        <taxon>Bacteria</taxon>
        <taxon>Pseudomonadati</taxon>
        <taxon>Bacteroidota</taxon>
        <taxon>Bacteroidia</taxon>
        <taxon>Bacteroidales</taxon>
        <taxon>Prevotellaceae</taxon>
        <taxon>Paraprevotella</taxon>
    </lineage>
</organism>
<feature type="chain" id="PRO_5026708012" evidence="5">
    <location>
        <begin position="20"/>
        <end position="658"/>
    </location>
</feature>
<dbReference type="PANTHER" id="PTHR42852">
    <property type="entry name" value="THIOL:DISULFIDE INTERCHANGE PROTEIN DSBE"/>
    <property type="match status" value="1"/>
</dbReference>
<dbReference type="GO" id="GO:0030313">
    <property type="term" value="C:cell envelope"/>
    <property type="evidence" value="ECO:0007669"/>
    <property type="project" value="UniProtKB-SubCell"/>
</dbReference>
<reference evidence="7" key="1">
    <citation type="submission" date="2019-11" db="EMBL/GenBank/DDBJ databases">
        <authorList>
            <person name="Feng L."/>
        </authorList>
    </citation>
    <scope>NUCLEOTIDE SEQUENCE</scope>
    <source>
        <strain evidence="7">PclaraLFYP37</strain>
    </source>
</reference>
<keyword evidence="5" id="KW-0732">Signal</keyword>
<dbReference type="GO" id="GO:0017004">
    <property type="term" value="P:cytochrome complex assembly"/>
    <property type="evidence" value="ECO:0007669"/>
    <property type="project" value="UniProtKB-KW"/>
</dbReference>
<evidence type="ECO:0000256" key="5">
    <source>
        <dbReference type="SAM" id="SignalP"/>
    </source>
</evidence>
<keyword evidence="4" id="KW-0676">Redox-active center</keyword>
<feature type="signal peptide" evidence="5">
    <location>
        <begin position="1"/>
        <end position="19"/>
    </location>
</feature>
<dbReference type="InterPro" id="IPR036249">
    <property type="entry name" value="Thioredoxin-like_sf"/>
</dbReference>
<keyword evidence="3" id="KW-1015">Disulfide bond</keyword>
<keyword evidence="2" id="KW-0201">Cytochrome c-type biogenesis</keyword>
<comment type="subcellular location">
    <subcellularLocation>
        <location evidence="1">Cell envelope</location>
    </subcellularLocation>
</comment>
<name>A0A6N3CQD0_9BACT</name>
<dbReference type="InterPro" id="IPR013766">
    <property type="entry name" value="Thioredoxin_domain"/>
</dbReference>
<dbReference type="Gene3D" id="3.40.30.10">
    <property type="entry name" value="Glutaredoxin"/>
    <property type="match status" value="1"/>
</dbReference>
<sequence length="658" mass="75268">MRKAILSILLLCTAISLQAQTVGRDACWLNAATGAWEWGFFKDFAVHDARQWQYASVKEGRKKTAVTLRSDKETLQLEIQTQGDSACTIAIDDGKAQTYRLWNSAKSILSYLPADTAASRPCQFHEDSVMLRGYLPDFPNQNLEYIYYERFQDTQKITNTQTDSVGRFELSLPVLGRTEVLFRIQSHMFSLLLSPQSECFLWIKGNSFLMMGEDGRINHELSDIQESFFVEPKTLRYPNVVSDSVCLSEIRKGLAEKESALDALLKKYPNLSEDFRTLAKEDLYYSSLGRLITQSYDSHAQGNDHLLPGILDMIDSLMKEMPPVPTTVNSRYSNFISNYINYHNYQAHKHGNIAYDLRRLKQAMQEHRDLQVPDSLMQLIDHTLAMEARIKSREGKDTALVRTYHQNHEDIVKGLEASVQKNSFMDLFKIVNLREEWDIIDHLALSGFQKDFASTLSTLYALEQSHIPLPDKILQEAISRIHTPGLREAVVRQQDFYVCEQQRPFDFQGSLKSNDIVAGLTDGNEILRRILAPYRGKVVYTDIWGGWCSPCKHAIKNDVPAVKEAMKGRDVIFLYFANNTSDTSWKQIIKEYKCVGPQTVHYNLPHEQQKAVEAVLRQGGYPSYGLFDKEGRLVTKEAPDPVFKDKLIQTLEEQLSKQ</sequence>
<gene>
    <name evidence="7" type="primary">resA_6</name>
    <name evidence="7" type="ORF">PCLFYP37_02090</name>
</gene>
<dbReference type="RefSeq" id="WP_412442584.1">
    <property type="nucleotide sequence ID" value="NZ_CACRUT010000015.1"/>
</dbReference>
<evidence type="ECO:0000259" key="6">
    <source>
        <dbReference type="PROSITE" id="PS51352"/>
    </source>
</evidence>
<feature type="domain" description="Thioredoxin" evidence="6">
    <location>
        <begin position="507"/>
        <end position="656"/>
    </location>
</feature>
<dbReference type="SUPFAM" id="SSF52833">
    <property type="entry name" value="Thioredoxin-like"/>
    <property type="match status" value="1"/>
</dbReference>
<dbReference type="PANTHER" id="PTHR42852:SF6">
    <property type="entry name" value="THIOL:DISULFIDE INTERCHANGE PROTEIN DSBE"/>
    <property type="match status" value="1"/>
</dbReference>
<dbReference type="PROSITE" id="PS51352">
    <property type="entry name" value="THIOREDOXIN_2"/>
    <property type="match status" value="1"/>
</dbReference>
<evidence type="ECO:0000256" key="2">
    <source>
        <dbReference type="ARBA" id="ARBA00022748"/>
    </source>
</evidence>
<dbReference type="EMBL" id="CACRUT010000015">
    <property type="protein sequence ID" value="VYU16851.1"/>
    <property type="molecule type" value="Genomic_DNA"/>
</dbReference>
<evidence type="ECO:0000313" key="7">
    <source>
        <dbReference type="EMBL" id="VYU16851.1"/>
    </source>
</evidence>
<dbReference type="AlphaFoldDB" id="A0A6N3CQD0"/>
<evidence type="ECO:0000256" key="1">
    <source>
        <dbReference type="ARBA" id="ARBA00004196"/>
    </source>
</evidence>
<protein>
    <submittedName>
        <fullName evidence="7">Thiol-disulfide oxidoreductase ResA</fullName>
    </submittedName>
</protein>
<evidence type="ECO:0000256" key="3">
    <source>
        <dbReference type="ARBA" id="ARBA00023157"/>
    </source>
</evidence>